<dbReference type="EMBL" id="GL348953">
    <property type="protein sequence ID" value="EFH38821.1"/>
    <property type="molecule type" value="Genomic_DNA"/>
</dbReference>
<reference evidence="3" key="3">
    <citation type="journal article" date="2011" name="Nat. Genet.">
        <title>The Arabidopsis lyrata genome sequence and the basis of rapid genome size change.</title>
        <authorList>
            <person name="Hu T.T."/>
            <person name="Pattyn P."/>
            <person name="Bakker E.G."/>
            <person name="Cao J."/>
            <person name="Cheng J.-F."/>
            <person name="Clark R.M."/>
            <person name="Fahlgren N."/>
            <person name="Fawcett J.A."/>
            <person name="Grimwood J."/>
            <person name="Gundlach H."/>
            <person name="Haberer G."/>
            <person name="Hollister J.D."/>
            <person name="Ossowski S."/>
            <person name="Ottilar R.P."/>
            <person name="Salamov A.A."/>
            <person name="Schneeberger K."/>
            <person name="Spannagl M."/>
            <person name="Wang X."/>
            <person name="Yang L."/>
            <person name="Nasrallah M.E."/>
            <person name="Bergelson J."/>
            <person name="Carrington J.C."/>
            <person name="Gaut B.S."/>
            <person name="Schmutz J."/>
            <person name="Mayer K.F.X."/>
            <person name="Van de Peer Y."/>
            <person name="Grigoriev I.V."/>
            <person name="Nordborg M."/>
            <person name="Weigel D."/>
            <person name="Guo Y.-L."/>
        </authorList>
    </citation>
    <scope>NUCLEOTIDE SEQUENCE [LARGE SCALE GENOMIC DNA]</scope>
    <source>
        <strain evidence="3">cv. MN47</strain>
    </source>
</reference>
<reference evidence="2" key="1">
    <citation type="submission" date="2009-11" db="EMBL/GenBank/DDBJ databases">
        <authorList>
            <consortium name="US DOE Joint Genome Institute (JGI-PGF)"/>
            <person name="Ottilar R."/>
            <person name="Schmutz J."/>
            <person name="Salamov A."/>
            <person name="Cheng J.F."/>
            <person name="Lucas S."/>
            <person name="Pitluck S."/>
            <person name="Gundlach H."/>
            <person name="Guo Y."/>
            <person name="Haberer G."/>
            <person name="Nasrallah J."/>
            <person name="Mayer K.F.X."/>
            <person name="van de Peer Y."/>
            <person name="Weigel D."/>
            <person name="Grigoriev I.V."/>
        </authorList>
    </citation>
    <scope>NUCLEOTIDE SEQUENCE</scope>
</reference>
<dbReference type="Proteomes" id="UP000008694">
    <property type="component" value="Unassembled WGS sequence"/>
</dbReference>
<evidence type="ECO:0000313" key="2">
    <source>
        <dbReference type="EMBL" id="EFH41784.1"/>
    </source>
</evidence>
<dbReference type="AlphaFoldDB" id="D7MST3"/>
<keyword evidence="3" id="KW-1185">Reference proteome</keyword>
<evidence type="ECO:0000313" key="1">
    <source>
        <dbReference type="EMBL" id="EFH38821.1"/>
    </source>
</evidence>
<dbReference type="EMBL" id="GL348720">
    <property type="protein sequence ID" value="EFH41784.1"/>
    <property type="molecule type" value="Genomic_DNA"/>
</dbReference>
<reference evidence="2" key="2">
    <citation type="submission" date="2010-06" db="EMBL/GenBank/DDBJ databases">
        <title>The basis of rapid genome size change in Arabidopsis.</title>
        <authorList>
            <person name="Bakker E."/>
            <person name="Bergelson J."/>
            <person name="Cheng J.F."/>
            <person name="Clark R.M."/>
            <person name="Fawcett J."/>
            <person name="Gaut B."/>
            <person name="Grigoriev I."/>
            <person name="Gundlach H."/>
            <person name="Guo Y."/>
            <person name="Haberer G."/>
            <person name="Hollister J."/>
            <person name="Hu T.T."/>
            <person name="Mayer K.F.X."/>
            <person name="Nasrallah J."/>
            <person name="Nordborg M."/>
            <person name="Otillar R."/>
            <person name="Pattyn P."/>
            <person name="Schmutz J."/>
            <person name="Spannagl M."/>
            <person name="van de Peer Y."/>
            <person name="Wang X."/>
            <person name="Weigel D."/>
            <person name="Yang L."/>
        </authorList>
    </citation>
    <scope>NUCLEOTIDE SEQUENCE</scope>
</reference>
<name>D7MST3_ARALL</name>
<dbReference type="Gramene" id="scaffold_34000003.1">
    <property type="protein sequence ID" value="scaffold_34000003.1"/>
    <property type="gene ID" value="scaffold_34000003.1"/>
</dbReference>
<protein>
    <submittedName>
        <fullName evidence="2">Uncharacterized protein</fullName>
    </submittedName>
</protein>
<dbReference type="HOGENOM" id="CLU_2112230_0_0_1"/>
<gene>
    <name evidence="2" type="ORF">ARALYDRAFT_917528</name>
    <name evidence="1" type="ORF">ARALYDRAFT_920536</name>
</gene>
<sequence>MGCNSSFKSSRTLPCVVVLVPARTMTLAPSLTPVRLSTMAIRSSIDSLLEDLSIIFDLTCTKKFHSFWLKALKESLSINLIYLFIYFMLALGNAFSYCILNFGISCSYLCTWFLF</sequence>
<evidence type="ECO:0000313" key="3">
    <source>
        <dbReference type="Proteomes" id="UP000008694"/>
    </source>
</evidence>
<proteinExistence type="predicted"/>
<organism evidence="3">
    <name type="scientific">Arabidopsis lyrata subsp. lyrata</name>
    <name type="common">Lyre-leaved rock-cress</name>
    <dbReference type="NCBI Taxonomy" id="81972"/>
    <lineage>
        <taxon>Eukaryota</taxon>
        <taxon>Viridiplantae</taxon>
        <taxon>Streptophyta</taxon>
        <taxon>Embryophyta</taxon>
        <taxon>Tracheophyta</taxon>
        <taxon>Spermatophyta</taxon>
        <taxon>Magnoliopsida</taxon>
        <taxon>eudicotyledons</taxon>
        <taxon>Gunneridae</taxon>
        <taxon>Pentapetalae</taxon>
        <taxon>rosids</taxon>
        <taxon>malvids</taxon>
        <taxon>Brassicales</taxon>
        <taxon>Brassicaceae</taxon>
        <taxon>Camelineae</taxon>
        <taxon>Arabidopsis</taxon>
    </lineage>
</organism>
<accession>D7MST3</accession>
<dbReference type="Gramene" id="scaffold_800928.1">
    <property type="protein sequence ID" value="scaffold_800928.1"/>
    <property type="gene ID" value="scaffold_800928.1"/>
</dbReference>